<evidence type="ECO:0000313" key="2">
    <source>
        <dbReference type="Proteomes" id="UP000078090"/>
    </source>
</evidence>
<proteinExistence type="predicted"/>
<reference evidence="1 2" key="1">
    <citation type="submission" date="2016-03" db="EMBL/GenBank/DDBJ databases">
        <authorList>
            <person name="Ploux O."/>
        </authorList>
    </citation>
    <scope>NUCLEOTIDE SEQUENCE [LARGE SCALE GENOMIC DNA]</scope>
    <source>
        <strain evidence="1 2">R-45363</strain>
    </source>
</reference>
<name>A0A177MLL3_METMH</name>
<gene>
    <name evidence="1" type="ORF">A1332_10930</name>
</gene>
<sequence>MSLNQKSRHKNILVAHLNLIQLQSAPVITLRTDRKIKQGQIQRTSEKPRKDRFFQRIEFLATS</sequence>
<evidence type="ECO:0000313" key="1">
    <source>
        <dbReference type="EMBL" id="OAI06678.1"/>
    </source>
</evidence>
<dbReference type="Proteomes" id="UP000078090">
    <property type="component" value="Unassembled WGS sequence"/>
</dbReference>
<dbReference type="EMBL" id="LUUG01000056">
    <property type="protein sequence ID" value="OAI06678.1"/>
    <property type="molecule type" value="Genomic_DNA"/>
</dbReference>
<comment type="caution">
    <text evidence="1">The sequence shown here is derived from an EMBL/GenBank/DDBJ whole genome shotgun (WGS) entry which is preliminary data.</text>
</comment>
<accession>A0A177MLL3</accession>
<dbReference type="AlphaFoldDB" id="A0A177MLL3"/>
<protein>
    <submittedName>
        <fullName evidence="1">Uncharacterized protein</fullName>
    </submittedName>
</protein>
<organism evidence="1 2">
    <name type="scientific">Methylomonas methanica</name>
    <dbReference type="NCBI Taxonomy" id="421"/>
    <lineage>
        <taxon>Bacteria</taxon>
        <taxon>Pseudomonadati</taxon>
        <taxon>Pseudomonadota</taxon>
        <taxon>Gammaproteobacteria</taxon>
        <taxon>Methylococcales</taxon>
        <taxon>Methylococcaceae</taxon>
        <taxon>Methylomonas</taxon>
    </lineage>
</organism>